<evidence type="ECO:0000256" key="13">
    <source>
        <dbReference type="SAM" id="Coils"/>
    </source>
</evidence>
<dbReference type="Gene3D" id="2.60.120.290">
    <property type="entry name" value="Spermadhesin, CUB domain"/>
    <property type="match status" value="1"/>
</dbReference>
<protein>
    <recommendedName>
        <fullName evidence="10">Zinc metalloproteinase</fullName>
    </recommendedName>
</protein>
<evidence type="ECO:0000256" key="7">
    <source>
        <dbReference type="ARBA" id="ARBA00023049"/>
    </source>
</evidence>
<proteinExistence type="predicted"/>
<dbReference type="InterPro" id="IPR034035">
    <property type="entry name" value="Astacin-like_dom"/>
</dbReference>
<evidence type="ECO:0000256" key="4">
    <source>
        <dbReference type="ARBA" id="ARBA00022723"/>
    </source>
</evidence>
<dbReference type="AlphaFoldDB" id="A0A0K0FB26"/>
<evidence type="ECO:0000256" key="9">
    <source>
        <dbReference type="ARBA" id="ARBA00023180"/>
    </source>
</evidence>
<accession>A0A0K0FB26</accession>
<dbReference type="PROSITE" id="PS00022">
    <property type="entry name" value="EGF_1"/>
    <property type="match status" value="1"/>
</dbReference>
<dbReference type="InterPro" id="IPR035914">
    <property type="entry name" value="Sperma_CUB_dom_sf"/>
</dbReference>
<evidence type="ECO:0000256" key="2">
    <source>
        <dbReference type="ARBA" id="ARBA00022525"/>
    </source>
</evidence>
<dbReference type="PIRSF" id="PIRSF036365">
    <property type="entry name" value="Astacin_nematoda"/>
    <property type="match status" value="1"/>
</dbReference>
<feature type="binding site" evidence="11">
    <location>
        <position position="231"/>
    </location>
    <ligand>
        <name>Zn(2+)</name>
        <dbReference type="ChEBI" id="CHEBI:29105"/>
        <note>catalytic</note>
    </ligand>
</feature>
<keyword evidence="6 11" id="KW-0862">Zinc</keyword>
<keyword evidence="7 11" id="KW-0482">Metalloprotease</keyword>
<reference evidence="16" key="2">
    <citation type="submission" date="2015-08" db="UniProtKB">
        <authorList>
            <consortium name="WormBaseParasite"/>
        </authorList>
    </citation>
    <scope>IDENTIFICATION</scope>
</reference>
<comment type="subcellular location">
    <subcellularLocation>
        <location evidence="1 10">Secreted</location>
    </subcellularLocation>
</comment>
<dbReference type="GO" id="GO:0006508">
    <property type="term" value="P:proteolysis"/>
    <property type="evidence" value="ECO:0007669"/>
    <property type="project" value="UniProtKB-KW"/>
</dbReference>
<evidence type="ECO:0000256" key="11">
    <source>
        <dbReference type="PROSITE-ProRule" id="PRU01211"/>
    </source>
</evidence>
<dbReference type="SUPFAM" id="SSF49854">
    <property type="entry name" value="Spermadhesin, CUB domain"/>
    <property type="match status" value="1"/>
</dbReference>
<sequence>MTKNIIINLLLFLCFNIAASLPTQETNVPKEDRNNFEITKKALQTVEEIEEKIEEKYNLNNRETPTKGTQFDISNFTDKSTIYRPMENPDLFQGDEVLTEEQAKDLIEEAVEEARNYEVNLSGLFNNDDITRKKRKIEIKENAKWDFPIKYYIHGVNETLVDISLKLIEKETCIKFEKERYYPTFGTPGLKYIKGNGCWSFVGRKSPDQFQDVSIGSGCTTIGTVQHETMHALGSIHEHCRADRNDYLNIIPEHIGFNKERNFRRLNFSDVITYNITYDYGSDMQYAVDSFTKDGEPTMLPKNPLYSKTLGVSSGLTFLDVKLLNFYYCSNNSTEKIKCYNGGYEDPNNKGKCKCVEGYGGDKCIELPKPKEGCNTTLYHVTENAKNISIDGEQNCLYHLKAPHGKRINITVLYAKLMFSYEHTCKKENSLEIKFISNKTPTGALLCSENRNISIITENDHAIIHYRSTFEWNNMNMTFHAI</sequence>
<keyword evidence="3" id="KW-0245">EGF-like domain</keyword>
<dbReference type="CDD" id="cd04280">
    <property type="entry name" value="ZnMc_astacin_like"/>
    <property type="match status" value="1"/>
</dbReference>
<dbReference type="GO" id="GO:0005576">
    <property type="term" value="C:extracellular region"/>
    <property type="evidence" value="ECO:0007669"/>
    <property type="project" value="UniProtKB-SubCell"/>
</dbReference>
<dbReference type="GO" id="GO:0008270">
    <property type="term" value="F:zinc ion binding"/>
    <property type="evidence" value="ECO:0007669"/>
    <property type="project" value="UniProtKB-UniRule"/>
</dbReference>
<comment type="caution">
    <text evidence="11">Lacks conserved residue(s) required for the propagation of feature annotation.</text>
</comment>
<dbReference type="InterPro" id="IPR006026">
    <property type="entry name" value="Peptidase_Metallo"/>
</dbReference>
<keyword evidence="5 10" id="KW-0732">Signal</keyword>
<feature type="active site" evidence="11">
    <location>
        <position position="228"/>
    </location>
</feature>
<feature type="binding site" evidence="11">
    <location>
        <position position="237"/>
    </location>
    <ligand>
        <name>Zn(2+)</name>
        <dbReference type="ChEBI" id="CHEBI:29105"/>
        <note>catalytic</note>
    </ligand>
</feature>
<dbReference type="SUPFAM" id="SSF55486">
    <property type="entry name" value="Metalloproteases ('zincins'), catalytic domain"/>
    <property type="match status" value="1"/>
</dbReference>
<evidence type="ECO:0000313" key="15">
    <source>
        <dbReference type="Proteomes" id="UP000035680"/>
    </source>
</evidence>
<evidence type="ECO:0000256" key="6">
    <source>
        <dbReference type="ARBA" id="ARBA00022833"/>
    </source>
</evidence>
<dbReference type="InterPro" id="IPR001506">
    <property type="entry name" value="Peptidase_M12A"/>
</dbReference>
<evidence type="ECO:0000313" key="16">
    <source>
        <dbReference type="WBParaSite" id="SVE_0603200.1"/>
    </source>
</evidence>
<dbReference type="PANTHER" id="PTHR10127">
    <property type="entry name" value="DISCOIDIN, CUB, EGF, LAMININ , AND ZINC METALLOPROTEASE DOMAIN CONTAINING"/>
    <property type="match status" value="1"/>
</dbReference>
<dbReference type="InterPro" id="IPR000742">
    <property type="entry name" value="EGF"/>
</dbReference>
<evidence type="ECO:0000256" key="1">
    <source>
        <dbReference type="ARBA" id="ARBA00004613"/>
    </source>
</evidence>
<dbReference type="PROSITE" id="PS51864">
    <property type="entry name" value="ASTACIN"/>
    <property type="match status" value="1"/>
</dbReference>
<feature type="domain" description="Peptidase M12A" evidence="14">
    <location>
        <begin position="135"/>
        <end position="330"/>
    </location>
</feature>
<dbReference type="PROSITE" id="PS01186">
    <property type="entry name" value="EGF_2"/>
    <property type="match status" value="1"/>
</dbReference>
<dbReference type="Pfam" id="PF01400">
    <property type="entry name" value="Astacin"/>
    <property type="match status" value="1"/>
</dbReference>
<feature type="coiled-coil region" evidence="13">
    <location>
        <begin position="100"/>
        <end position="127"/>
    </location>
</feature>
<dbReference type="WBParaSite" id="SVE_0603200.1">
    <property type="protein sequence ID" value="SVE_0603200.1"/>
    <property type="gene ID" value="SVE_0603200"/>
</dbReference>
<evidence type="ECO:0000259" key="14">
    <source>
        <dbReference type="PROSITE" id="PS51864"/>
    </source>
</evidence>
<dbReference type="InterPro" id="IPR017050">
    <property type="entry name" value="Metallopeptidase_nem"/>
</dbReference>
<keyword evidence="11 12" id="KW-0645">Protease</keyword>
<dbReference type="Proteomes" id="UP000035680">
    <property type="component" value="Unassembled WGS sequence"/>
</dbReference>
<keyword evidence="15" id="KW-1185">Reference proteome</keyword>
<organism evidence="15 16">
    <name type="scientific">Strongyloides venezuelensis</name>
    <name type="common">Threadworm</name>
    <dbReference type="NCBI Taxonomy" id="75913"/>
    <lineage>
        <taxon>Eukaryota</taxon>
        <taxon>Metazoa</taxon>
        <taxon>Ecdysozoa</taxon>
        <taxon>Nematoda</taxon>
        <taxon>Chromadorea</taxon>
        <taxon>Rhabditida</taxon>
        <taxon>Tylenchina</taxon>
        <taxon>Panagrolaimomorpha</taxon>
        <taxon>Strongyloidoidea</taxon>
        <taxon>Strongyloididae</taxon>
        <taxon>Strongyloides</taxon>
    </lineage>
</organism>
<evidence type="ECO:0000256" key="12">
    <source>
        <dbReference type="RuleBase" id="RU361183"/>
    </source>
</evidence>
<dbReference type="InterPro" id="IPR024079">
    <property type="entry name" value="MetalloPept_cat_dom_sf"/>
</dbReference>
<dbReference type="Gene3D" id="3.40.390.10">
    <property type="entry name" value="Collagenase (Catalytic Domain)"/>
    <property type="match status" value="1"/>
</dbReference>
<feature type="chain" id="PRO_5013957887" description="Zinc metalloproteinase" evidence="10 12">
    <location>
        <begin position="21"/>
        <end position="482"/>
    </location>
</feature>
<feature type="binding site" evidence="11">
    <location>
        <position position="227"/>
    </location>
    <ligand>
        <name>Zn(2+)</name>
        <dbReference type="ChEBI" id="CHEBI:29105"/>
        <note>catalytic</note>
    </ligand>
</feature>
<evidence type="ECO:0000256" key="8">
    <source>
        <dbReference type="ARBA" id="ARBA00023157"/>
    </source>
</evidence>
<name>A0A0K0FB26_STRVS</name>
<dbReference type="GO" id="GO:0004222">
    <property type="term" value="F:metalloendopeptidase activity"/>
    <property type="evidence" value="ECO:0007669"/>
    <property type="project" value="UniProtKB-UniRule"/>
</dbReference>
<dbReference type="SMART" id="SM00235">
    <property type="entry name" value="ZnMc"/>
    <property type="match status" value="1"/>
</dbReference>
<keyword evidence="13" id="KW-0175">Coiled coil</keyword>
<dbReference type="GO" id="GO:0018996">
    <property type="term" value="P:molting cycle, collagen and cuticulin-based cuticle"/>
    <property type="evidence" value="ECO:0007669"/>
    <property type="project" value="InterPro"/>
</dbReference>
<evidence type="ECO:0000256" key="3">
    <source>
        <dbReference type="ARBA" id="ARBA00022536"/>
    </source>
</evidence>
<dbReference type="PANTHER" id="PTHR10127:SF814">
    <property type="entry name" value="MEPRIN A SUBUNIT BETA"/>
    <property type="match status" value="1"/>
</dbReference>
<keyword evidence="8" id="KW-1015">Disulfide bond</keyword>
<keyword evidence="11 12" id="KW-0378">Hydrolase</keyword>
<comment type="cofactor">
    <cofactor evidence="11 12">
        <name>Zn(2+)</name>
        <dbReference type="ChEBI" id="CHEBI:29105"/>
    </cofactor>
    <text evidence="11 12">Binds 1 zinc ion per subunit.</text>
</comment>
<reference evidence="15" key="1">
    <citation type="submission" date="2014-07" db="EMBL/GenBank/DDBJ databases">
        <authorList>
            <person name="Martin A.A"/>
            <person name="De Silva N."/>
        </authorList>
    </citation>
    <scope>NUCLEOTIDE SEQUENCE</scope>
</reference>
<keyword evidence="4 11" id="KW-0479">Metal-binding</keyword>
<feature type="signal peptide" evidence="10 12">
    <location>
        <begin position="1"/>
        <end position="20"/>
    </location>
</feature>
<keyword evidence="9" id="KW-0325">Glycoprotein</keyword>
<evidence type="ECO:0000256" key="10">
    <source>
        <dbReference type="PIRNR" id="PIRNR036365"/>
    </source>
</evidence>
<keyword evidence="2 10" id="KW-0964">Secreted</keyword>
<dbReference type="PRINTS" id="PR00480">
    <property type="entry name" value="ASTACIN"/>
</dbReference>
<evidence type="ECO:0000256" key="5">
    <source>
        <dbReference type="ARBA" id="ARBA00022729"/>
    </source>
</evidence>